<dbReference type="InterPro" id="IPR016187">
    <property type="entry name" value="CTDL_fold"/>
</dbReference>
<reference evidence="5" key="1">
    <citation type="submission" date="2022-11" db="UniProtKB">
        <authorList>
            <consortium name="WormBaseParasite"/>
        </authorList>
    </citation>
    <scope>IDENTIFICATION</scope>
</reference>
<feature type="domain" description="C-type lectin" evidence="3">
    <location>
        <begin position="40"/>
        <end position="186"/>
    </location>
</feature>
<dbReference type="AlphaFoldDB" id="A0A914WS12"/>
<feature type="compositionally biased region" description="Basic and acidic residues" evidence="1">
    <location>
        <begin position="476"/>
        <end position="485"/>
    </location>
</feature>
<dbReference type="InterPro" id="IPR001304">
    <property type="entry name" value="C-type_lectin-like"/>
</dbReference>
<keyword evidence="4" id="KW-1185">Reference proteome</keyword>
<proteinExistence type="predicted"/>
<dbReference type="Gene3D" id="3.10.100.10">
    <property type="entry name" value="Mannose-Binding Protein A, subunit A"/>
    <property type="match status" value="2"/>
</dbReference>
<dbReference type="Proteomes" id="UP000887566">
    <property type="component" value="Unplaced"/>
</dbReference>
<evidence type="ECO:0000313" key="5">
    <source>
        <dbReference type="WBParaSite" id="PSAMB.scaffold4685size13869.g24907.t1"/>
    </source>
</evidence>
<feature type="domain" description="C-type lectin" evidence="3">
    <location>
        <begin position="287"/>
        <end position="433"/>
    </location>
</feature>
<feature type="region of interest" description="Disordered" evidence="1">
    <location>
        <begin position="198"/>
        <end position="241"/>
    </location>
</feature>
<dbReference type="PANTHER" id="PTHR22802">
    <property type="entry name" value="C-TYPE LECTIN SUPERFAMILY MEMBER"/>
    <property type="match status" value="1"/>
</dbReference>
<dbReference type="SUPFAM" id="SSF56436">
    <property type="entry name" value="C-type lectin-like"/>
    <property type="match status" value="2"/>
</dbReference>
<sequence length="492" mass="53889">MAAHSVALSMVITLLLTTSFFSPVAADMDMEKMCNKETLTTALWTYFFMGTCYATHASEIDRNMSYYDAKDACNDISGLTGHLAVFPDNFASLFPFMPAVFTVAVDFTLFIGLEQHKKSEASEPGKQWYWVFPDGSKTALSSGFWIEGQPADFNGTKNVGAFMRRENAFGLGNVDADTPIDGHVCQYDLVLKKGQIESSESPQLDPEPMTSTGHPGTKGGNGNVTQNNSIESDTNNTVPGNNTVVPGNSTRLEAETATAWNVTTIPLSNIIEADMNLEKMCTKETLTTALWTYFFMGTCYATHASEIDRTMSYSDAKEACNDISGLTGHLAVFSDNFASLFPMMHMVFTVPVDFTLFMGAKYKNKSSASEPGKEWYWLFPDGSKTVVSSGFWMEGQPDDSNGTKNTGAFMRRGNTFGLGNVNGRTPVDGYVCQYDIEVKKGTIPSPASQKNKRFKKRVCKKAPSASDTAKQKRLRERAGCDDEKTNGTAIIA</sequence>
<keyword evidence="2" id="KW-0732">Signal</keyword>
<feature type="region of interest" description="Disordered" evidence="1">
    <location>
        <begin position="443"/>
        <end position="492"/>
    </location>
</feature>
<name>A0A914WS12_9BILA</name>
<feature type="chain" id="PRO_5037525458" evidence="2">
    <location>
        <begin position="27"/>
        <end position="492"/>
    </location>
</feature>
<organism evidence="4 5">
    <name type="scientific">Plectus sambesii</name>
    <dbReference type="NCBI Taxonomy" id="2011161"/>
    <lineage>
        <taxon>Eukaryota</taxon>
        <taxon>Metazoa</taxon>
        <taxon>Ecdysozoa</taxon>
        <taxon>Nematoda</taxon>
        <taxon>Chromadorea</taxon>
        <taxon>Plectida</taxon>
        <taxon>Plectina</taxon>
        <taxon>Plectoidea</taxon>
        <taxon>Plectidae</taxon>
        <taxon>Plectus</taxon>
    </lineage>
</organism>
<evidence type="ECO:0000259" key="3">
    <source>
        <dbReference type="SMART" id="SM00034"/>
    </source>
</evidence>
<feature type="signal peptide" evidence="2">
    <location>
        <begin position="1"/>
        <end position="26"/>
    </location>
</feature>
<feature type="compositionally biased region" description="Basic residues" evidence="1">
    <location>
        <begin position="450"/>
        <end position="460"/>
    </location>
</feature>
<protein>
    <submittedName>
        <fullName evidence="5">C-type lectin domain-containing protein</fullName>
    </submittedName>
</protein>
<evidence type="ECO:0000256" key="1">
    <source>
        <dbReference type="SAM" id="MobiDB-lite"/>
    </source>
</evidence>
<dbReference type="WBParaSite" id="PSAMB.scaffold4685size13869.g24907.t1">
    <property type="protein sequence ID" value="PSAMB.scaffold4685size13869.g24907.t1"/>
    <property type="gene ID" value="PSAMB.scaffold4685size13869.g24907"/>
</dbReference>
<dbReference type="InterPro" id="IPR016186">
    <property type="entry name" value="C-type_lectin-like/link_sf"/>
</dbReference>
<dbReference type="PANTHER" id="PTHR22802:SF456">
    <property type="entry name" value="FI01427P"/>
    <property type="match status" value="1"/>
</dbReference>
<feature type="compositionally biased region" description="Polar residues" evidence="1">
    <location>
        <begin position="223"/>
        <end position="233"/>
    </location>
</feature>
<dbReference type="InterPro" id="IPR051004">
    <property type="entry name" value="DC-SIGN_domain-containing"/>
</dbReference>
<evidence type="ECO:0000256" key="2">
    <source>
        <dbReference type="SAM" id="SignalP"/>
    </source>
</evidence>
<evidence type="ECO:0000313" key="4">
    <source>
        <dbReference type="Proteomes" id="UP000887566"/>
    </source>
</evidence>
<accession>A0A914WS12</accession>
<dbReference type="SMART" id="SM00034">
    <property type="entry name" value="CLECT"/>
    <property type="match status" value="2"/>
</dbReference>